<evidence type="ECO:0000313" key="1">
    <source>
        <dbReference type="EMBL" id="GAI97913.1"/>
    </source>
</evidence>
<dbReference type="EMBL" id="BARW01024963">
    <property type="protein sequence ID" value="GAI97913.1"/>
    <property type="molecule type" value="Genomic_DNA"/>
</dbReference>
<reference evidence="1" key="1">
    <citation type="journal article" date="2014" name="Front. Microbiol.">
        <title>High frequency of phylogenetically diverse reductive dehalogenase-homologous genes in deep subseafloor sedimentary metagenomes.</title>
        <authorList>
            <person name="Kawai M."/>
            <person name="Futagami T."/>
            <person name="Toyoda A."/>
            <person name="Takaki Y."/>
            <person name="Nishi S."/>
            <person name="Hori S."/>
            <person name="Arai W."/>
            <person name="Tsubouchi T."/>
            <person name="Morono Y."/>
            <person name="Uchiyama I."/>
            <person name="Ito T."/>
            <person name="Fujiyama A."/>
            <person name="Inagaki F."/>
            <person name="Takami H."/>
        </authorList>
    </citation>
    <scope>NUCLEOTIDE SEQUENCE</scope>
    <source>
        <strain evidence="1">Expedition CK06-06</strain>
    </source>
</reference>
<comment type="caution">
    <text evidence="1">The sequence shown here is derived from an EMBL/GenBank/DDBJ whole genome shotgun (WGS) entry which is preliminary data.</text>
</comment>
<protein>
    <submittedName>
        <fullName evidence="1">Uncharacterized protein</fullName>
    </submittedName>
</protein>
<dbReference type="AlphaFoldDB" id="X1SY86"/>
<gene>
    <name evidence="1" type="ORF">S12H4_41032</name>
</gene>
<proteinExistence type="predicted"/>
<sequence length="105" mass="12440">IAIINRQYELAKYYCITGGVWYNKTDEWEEYINTNSEGEALVLIYKPSFYKEAEKVGDTVIVYTRITVDKIVFPTKKMNGIDIDVFEYETELIKQNYPYGDWELK</sequence>
<accession>X1SY86</accession>
<name>X1SY86_9ZZZZ</name>
<organism evidence="1">
    <name type="scientific">marine sediment metagenome</name>
    <dbReference type="NCBI Taxonomy" id="412755"/>
    <lineage>
        <taxon>unclassified sequences</taxon>
        <taxon>metagenomes</taxon>
        <taxon>ecological metagenomes</taxon>
    </lineage>
</organism>
<feature type="non-terminal residue" evidence="1">
    <location>
        <position position="1"/>
    </location>
</feature>